<dbReference type="AlphaFoldDB" id="A0A2R8CJF6"/>
<sequence length="38" mass="4547">MLPAFFHPCYRLAALTIVCSNRHLLYYPQQEKCHDPNR</sequence>
<accession>A0A2R8CJF6</accession>
<evidence type="ECO:0000313" key="1">
    <source>
        <dbReference type="EMBL" id="SPJ32884.1"/>
    </source>
</evidence>
<keyword evidence="2" id="KW-1185">Reference proteome</keyword>
<reference evidence="2" key="1">
    <citation type="submission" date="2018-03" db="EMBL/GenBank/DDBJ databases">
        <authorList>
            <person name="Navarro De La Torre S."/>
        </authorList>
    </citation>
    <scope>NUCLEOTIDE SEQUENCE [LARGE SCALE GENOMIC DNA]</scope>
    <source>
        <strain evidence="2">EAod3</strain>
    </source>
</reference>
<dbReference type="EMBL" id="ONZI01000001">
    <property type="protein sequence ID" value="SPJ32884.1"/>
    <property type="molecule type" value="Genomic_DNA"/>
</dbReference>
<organism evidence="1 2">
    <name type="scientific">Kushneria phyllosphaerae</name>
    <dbReference type="NCBI Taxonomy" id="2100822"/>
    <lineage>
        <taxon>Bacteria</taxon>
        <taxon>Pseudomonadati</taxon>
        <taxon>Pseudomonadota</taxon>
        <taxon>Gammaproteobacteria</taxon>
        <taxon>Oceanospirillales</taxon>
        <taxon>Halomonadaceae</taxon>
        <taxon>Kushneria</taxon>
    </lineage>
</organism>
<protein>
    <submittedName>
        <fullName evidence="1">Uncharacterized protein</fullName>
    </submittedName>
</protein>
<dbReference type="Proteomes" id="UP000244934">
    <property type="component" value="Unassembled WGS sequence"/>
</dbReference>
<proteinExistence type="predicted"/>
<name>A0A2R8CJF6_9GAMM</name>
<evidence type="ECO:0000313" key="2">
    <source>
        <dbReference type="Proteomes" id="UP000244934"/>
    </source>
</evidence>
<gene>
    <name evidence="1" type="ORF">KSP9073_00886</name>
</gene>